<keyword evidence="7" id="KW-1185">Reference proteome</keyword>
<protein>
    <submittedName>
        <fullName evidence="6">Ribose/xylose/arabinose/galactoside ABC-type transport system, permease component</fullName>
    </submittedName>
</protein>
<evidence type="ECO:0000256" key="1">
    <source>
        <dbReference type="ARBA" id="ARBA00004651"/>
    </source>
</evidence>
<keyword evidence="5" id="KW-0472">Membrane</keyword>
<evidence type="ECO:0000256" key="3">
    <source>
        <dbReference type="ARBA" id="ARBA00022692"/>
    </source>
</evidence>
<comment type="subcellular location">
    <subcellularLocation>
        <location evidence="1">Cell membrane</location>
        <topology evidence="1">Multi-pass membrane protein</topology>
    </subcellularLocation>
</comment>
<dbReference type="Proteomes" id="UP000035704">
    <property type="component" value="Chromosome"/>
</dbReference>
<keyword evidence="3" id="KW-0812">Transmembrane</keyword>
<evidence type="ECO:0000256" key="5">
    <source>
        <dbReference type="ARBA" id="ARBA00023136"/>
    </source>
</evidence>
<dbReference type="InterPro" id="IPR001851">
    <property type="entry name" value="ABC_transp_permease"/>
</dbReference>
<dbReference type="STRING" id="84022.CACET_c07700"/>
<accession>A0A0D8IA70</accession>
<dbReference type="AlphaFoldDB" id="A0A0D8IA70"/>
<evidence type="ECO:0000256" key="4">
    <source>
        <dbReference type="ARBA" id="ARBA00022989"/>
    </source>
</evidence>
<dbReference type="PATRIC" id="fig|84022.5.peg.1259"/>
<evidence type="ECO:0000256" key="2">
    <source>
        <dbReference type="ARBA" id="ARBA00022475"/>
    </source>
</evidence>
<dbReference type="KEGG" id="cace:CACET_c07700"/>
<evidence type="ECO:0000313" key="6">
    <source>
        <dbReference type="EMBL" id="AKL94280.1"/>
    </source>
</evidence>
<proteinExistence type="predicted"/>
<dbReference type="OrthoDB" id="5503441at2"/>
<dbReference type="PANTHER" id="PTHR32196">
    <property type="entry name" value="ABC TRANSPORTER PERMEASE PROTEIN YPHD-RELATED-RELATED"/>
    <property type="match status" value="1"/>
</dbReference>
<dbReference type="GO" id="GO:0022857">
    <property type="term" value="F:transmembrane transporter activity"/>
    <property type="evidence" value="ECO:0007669"/>
    <property type="project" value="InterPro"/>
</dbReference>
<evidence type="ECO:0000313" key="7">
    <source>
        <dbReference type="Proteomes" id="UP000035704"/>
    </source>
</evidence>
<sequence>MRKYRPYYVPFFFLILSILGIIAANVSTGFVLGQLYSRFVRNAIFLLALIIPIISGMGINFAITIGAIAAQMAMVIVIDMGLPGGRALLLAAVMSIGLAVAFGNIVGFLLNKAKGKEMIASIVIGFLGTNLYQLIFMVGYGTVITPFNEDILLTRGIGVKSMLDCMEFKTLFAGKMPIKVGDTTGSLLPIIIVFILALIVYLISVSKIGYHMRAVGENLSISEKLGIDVDKTRRISIVISTVLAALAHLMFVQDLGVINVYSGHLNLDIFSAAALLAGGATFKKATIKNAFIGLILFHTLFIISPLAGQNLFKNPALGEYFRSFIAYGTIIFALMLNLKHEKASTAAIKADTKV</sequence>
<dbReference type="EMBL" id="CP009687">
    <property type="protein sequence ID" value="AKL94280.1"/>
    <property type="molecule type" value="Genomic_DNA"/>
</dbReference>
<keyword evidence="2" id="KW-1003">Cell membrane</keyword>
<name>A0A0D8IA70_9CLOT</name>
<reference evidence="6 7" key="1">
    <citation type="submission" date="2014-10" db="EMBL/GenBank/DDBJ databases">
        <title>Genome sequence of Clostridium aceticum DSM 1496.</title>
        <authorList>
            <person name="Poehlein A."/>
            <person name="Schiel-Bengelsdorf B."/>
            <person name="Gottschalk G."/>
            <person name="Duerre P."/>
            <person name="Daniel R."/>
        </authorList>
    </citation>
    <scope>NUCLEOTIDE SEQUENCE [LARGE SCALE GENOMIC DNA]</scope>
    <source>
        <strain evidence="6 7">DSM 1496</strain>
    </source>
</reference>
<organism evidence="6 7">
    <name type="scientific">Clostridium aceticum</name>
    <dbReference type="NCBI Taxonomy" id="84022"/>
    <lineage>
        <taxon>Bacteria</taxon>
        <taxon>Bacillati</taxon>
        <taxon>Bacillota</taxon>
        <taxon>Clostridia</taxon>
        <taxon>Eubacteriales</taxon>
        <taxon>Clostridiaceae</taxon>
        <taxon>Clostridium</taxon>
    </lineage>
</organism>
<dbReference type="PANTHER" id="PTHR32196:SF15">
    <property type="entry name" value="SUGAR ABC TRANSPORTER PERMEASE PROTEIN"/>
    <property type="match status" value="1"/>
</dbReference>
<dbReference type="Pfam" id="PF02653">
    <property type="entry name" value="BPD_transp_2"/>
    <property type="match status" value="1"/>
</dbReference>
<dbReference type="GO" id="GO:0005886">
    <property type="term" value="C:plasma membrane"/>
    <property type="evidence" value="ECO:0007669"/>
    <property type="project" value="UniProtKB-SubCell"/>
</dbReference>
<gene>
    <name evidence="6" type="ORF">CACET_c07700</name>
</gene>
<keyword evidence="4" id="KW-1133">Transmembrane helix</keyword>
<dbReference type="RefSeq" id="WP_044825771.1">
    <property type="nucleotide sequence ID" value="NZ_CP009687.1"/>
</dbReference>